<evidence type="ECO:0000256" key="13">
    <source>
        <dbReference type="ARBA" id="ARBA00042325"/>
    </source>
</evidence>
<dbReference type="GO" id="GO:0006123">
    <property type="term" value="P:mitochondrial electron transport, cytochrome c to oxygen"/>
    <property type="evidence" value="ECO:0007669"/>
    <property type="project" value="InterPro"/>
</dbReference>
<keyword evidence="16" id="KW-1185">Reference proteome</keyword>
<dbReference type="GO" id="GO:0045277">
    <property type="term" value="C:respiratory chain complex IV"/>
    <property type="evidence" value="ECO:0007669"/>
    <property type="project" value="InterPro"/>
</dbReference>
<keyword evidence="6" id="KW-0809">Transit peptide</keyword>
<evidence type="ECO:0000256" key="9">
    <source>
        <dbReference type="ARBA" id="ARBA00023002"/>
    </source>
</evidence>
<dbReference type="GO" id="GO:0002082">
    <property type="term" value="P:regulation of oxidative phosphorylation"/>
    <property type="evidence" value="ECO:0007669"/>
    <property type="project" value="TreeGrafter"/>
</dbReference>
<keyword evidence="11 14" id="KW-0472">Membrane</keyword>
<evidence type="ECO:0000256" key="5">
    <source>
        <dbReference type="ARBA" id="ARBA00022792"/>
    </source>
</evidence>
<keyword evidence="8" id="KW-0007">Acetylation</keyword>
<evidence type="ECO:0000256" key="8">
    <source>
        <dbReference type="ARBA" id="ARBA00022990"/>
    </source>
</evidence>
<comment type="similarity">
    <text evidence="3">Belongs to the cytochrome c oxidase VIIa family.</text>
</comment>
<evidence type="ECO:0000256" key="11">
    <source>
        <dbReference type="ARBA" id="ARBA00023136"/>
    </source>
</evidence>
<dbReference type="GO" id="GO:0005743">
    <property type="term" value="C:mitochondrial inner membrane"/>
    <property type="evidence" value="ECO:0007669"/>
    <property type="project" value="UniProtKB-SubCell"/>
</dbReference>
<evidence type="ECO:0000256" key="2">
    <source>
        <dbReference type="ARBA" id="ARBA00004673"/>
    </source>
</evidence>
<evidence type="ECO:0000313" key="16">
    <source>
        <dbReference type="Proteomes" id="UP000316079"/>
    </source>
</evidence>
<keyword evidence="4 14" id="KW-0812">Transmembrane</keyword>
<dbReference type="OrthoDB" id="5966508at2759"/>
<evidence type="ECO:0000256" key="4">
    <source>
        <dbReference type="ARBA" id="ARBA00022692"/>
    </source>
</evidence>
<protein>
    <recommendedName>
        <fullName evidence="12">Cytochrome c oxidase subunit 7A2, mitochondrial</fullName>
    </recommendedName>
    <alternativeName>
        <fullName evidence="13">Cytochrome c oxidase subunit VIIa-liver/heart</fullName>
    </alternativeName>
</protein>
<reference evidence="15 16" key="1">
    <citation type="journal article" date="2019" name="Sci. Data">
        <title>Hybrid genome assembly and annotation of Danionella translucida.</title>
        <authorList>
            <person name="Kadobianskyi M."/>
            <person name="Schulze L."/>
            <person name="Schuelke M."/>
            <person name="Judkewitz B."/>
        </authorList>
    </citation>
    <scope>NUCLEOTIDE SEQUENCE [LARGE SCALE GENOMIC DNA]</scope>
    <source>
        <strain evidence="15 16">Bolton</strain>
    </source>
</reference>
<gene>
    <name evidence="15" type="ORF">DNTS_015172</name>
</gene>
<accession>A0A553RQA4</accession>
<dbReference type="CDD" id="cd00928">
    <property type="entry name" value="Cyt_c_Oxidase_VIIa"/>
    <property type="match status" value="1"/>
</dbReference>
<evidence type="ECO:0000256" key="14">
    <source>
        <dbReference type="SAM" id="Phobius"/>
    </source>
</evidence>
<sequence length="82" mass="9451">MLSHLRTLQQVSRRTLFSSAPRRLENKVPEKQKLFQEDNDVPIHLKGGIVDELLYRLTMGLAIFGTIYMGYVMYGVANPKKK</sequence>
<dbReference type="Gene3D" id="4.10.91.10">
    <property type="entry name" value="Cytochrome c oxidase, subunit VIIa"/>
    <property type="match status" value="1"/>
</dbReference>
<feature type="transmembrane region" description="Helical" evidence="14">
    <location>
        <begin position="53"/>
        <end position="77"/>
    </location>
</feature>
<comment type="pathway">
    <text evidence="2">Energy metabolism; oxidative phosphorylation.</text>
</comment>
<evidence type="ECO:0000313" key="15">
    <source>
        <dbReference type="EMBL" id="TRZ04360.1"/>
    </source>
</evidence>
<dbReference type="FunFam" id="4.10.91.10:FF:000001">
    <property type="entry name" value="Cytochrome c oxidase subunit 7A1, mitochondrial"/>
    <property type="match status" value="1"/>
</dbReference>
<dbReference type="PANTHER" id="PTHR10510:SF15">
    <property type="entry name" value="CYTOCHROME C OXIDASE SUBUNIT 7A2, MITOCHONDRIAL"/>
    <property type="match status" value="1"/>
</dbReference>
<keyword evidence="5" id="KW-0999">Mitochondrion inner membrane</keyword>
<dbReference type="PANTHER" id="PTHR10510">
    <property type="entry name" value="CYTOCHROME C OXIDASE POLYPEPTIDE 7A"/>
    <property type="match status" value="1"/>
</dbReference>
<dbReference type="EMBL" id="SRMA01000526">
    <property type="protein sequence ID" value="TRZ04360.1"/>
    <property type="molecule type" value="Genomic_DNA"/>
</dbReference>
<evidence type="ECO:0000256" key="6">
    <source>
        <dbReference type="ARBA" id="ARBA00022946"/>
    </source>
</evidence>
<organism evidence="15 16">
    <name type="scientific">Danionella cerebrum</name>
    <dbReference type="NCBI Taxonomy" id="2873325"/>
    <lineage>
        <taxon>Eukaryota</taxon>
        <taxon>Metazoa</taxon>
        <taxon>Chordata</taxon>
        <taxon>Craniata</taxon>
        <taxon>Vertebrata</taxon>
        <taxon>Euteleostomi</taxon>
        <taxon>Actinopterygii</taxon>
        <taxon>Neopterygii</taxon>
        <taxon>Teleostei</taxon>
        <taxon>Ostariophysi</taxon>
        <taxon>Cypriniformes</taxon>
        <taxon>Danionidae</taxon>
        <taxon>Danioninae</taxon>
        <taxon>Danionella</taxon>
    </lineage>
</organism>
<dbReference type="InterPro" id="IPR036539">
    <property type="entry name" value="Cyt_c_oxidase_su7a_sf"/>
</dbReference>
<evidence type="ECO:0000256" key="7">
    <source>
        <dbReference type="ARBA" id="ARBA00022989"/>
    </source>
</evidence>
<keyword evidence="9" id="KW-0560">Oxidoreductase</keyword>
<dbReference type="Proteomes" id="UP000316079">
    <property type="component" value="Unassembled WGS sequence"/>
</dbReference>
<keyword evidence="7 14" id="KW-1133">Transmembrane helix</keyword>
<evidence type="ECO:0000256" key="3">
    <source>
        <dbReference type="ARBA" id="ARBA00009331"/>
    </source>
</evidence>
<dbReference type="InterPro" id="IPR003177">
    <property type="entry name" value="Cytc_oxidase_su7a_met"/>
</dbReference>
<dbReference type="SUPFAM" id="SSF81419">
    <property type="entry name" value="Mitochondrial cytochrome c oxidase subunit VIIa"/>
    <property type="match status" value="1"/>
</dbReference>
<dbReference type="GO" id="GO:0097250">
    <property type="term" value="P:mitochondrial respirasome assembly"/>
    <property type="evidence" value="ECO:0007669"/>
    <property type="project" value="UniProtKB-ARBA"/>
</dbReference>
<dbReference type="AlphaFoldDB" id="A0A553RQA4"/>
<evidence type="ECO:0000256" key="10">
    <source>
        <dbReference type="ARBA" id="ARBA00023128"/>
    </source>
</evidence>
<name>A0A553RQA4_9TELE</name>
<dbReference type="GO" id="GO:0016491">
    <property type="term" value="F:oxidoreductase activity"/>
    <property type="evidence" value="ECO:0007669"/>
    <property type="project" value="UniProtKB-KW"/>
</dbReference>
<comment type="subcellular location">
    <subcellularLocation>
        <location evidence="1">Mitochondrion inner membrane</location>
        <topology evidence="1">Single-pass membrane protein</topology>
    </subcellularLocation>
</comment>
<proteinExistence type="inferred from homology"/>
<dbReference type="STRING" id="623744.A0A553RQA4"/>
<comment type="caution">
    <text evidence="15">The sequence shown here is derived from an EMBL/GenBank/DDBJ whole genome shotgun (WGS) entry which is preliminary data.</text>
</comment>
<dbReference type="InterPro" id="IPR039297">
    <property type="entry name" value="COX7a"/>
</dbReference>
<keyword evidence="10" id="KW-0496">Mitochondrion</keyword>
<evidence type="ECO:0000256" key="1">
    <source>
        <dbReference type="ARBA" id="ARBA00004434"/>
    </source>
</evidence>
<evidence type="ECO:0000256" key="12">
    <source>
        <dbReference type="ARBA" id="ARBA00040282"/>
    </source>
</evidence>
<dbReference type="Pfam" id="PF02238">
    <property type="entry name" value="COX7a"/>
    <property type="match status" value="1"/>
</dbReference>